<dbReference type="AlphaFoldDB" id="A0A0A9FCJ3"/>
<dbReference type="EMBL" id="GBRH01187839">
    <property type="protein sequence ID" value="JAE10057.1"/>
    <property type="molecule type" value="Transcribed_RNA"/>
</dbReference>
<reference evidence="1" key="1">
    <citation type="submission" date="2014-09" db="EMBL/GenBank/DDBJ databases">
        <authorList>
            <person name="Magalhaes I.L.F."/>
            <person name="Oliveira U."/>
            <person name="Santos F.R."/>
            <person name="Vidigal T.H.D.A."/>
            <person name="Brescovit A.D."/>
            <person name="Santos A.J."/>
        </authorList>
    </citation>
    <scope>NUCLEOTIDE SEQUENCE</scope>
    <source>
        <tissue evidence="1">Shoot tissue taken approximately 20 cm above the soil surface</tissue>
    </source>
</reference>
<sequence>MNALDDMAKVKPLTLSKDATISGGIFCHELKEQIPLIA</sequence>
<evidence type="ECO:0000313" key="1">
    <source>
        <dbReference type="EMBL" id="JAE10057.1"/>
    </source>
</evidence>
<protein>
    <submittedName>
        <fullName evidence="1">Uncharacterized protein</fullName>
    </submittedName>
</protein>
<accession>A0A0A9FCJ3</accession>
<name>A0A0A9FCJ3_ARUDO</name>
<proteinExistence type="predicted"/>
<organism evidence="1">
    <name type="scientific">Arundo donax</name>
    <name type="common">Giant reed</name>
    <name type="synonym">Donax arundinaceus</name>
    <dbReference type="NCBI Taxonomy" id="35708"/>
    <lineage>
        <taxon>Eukaryota</taxon>
        <taxon>Viridiplantae</taxon>
        <taxon>Streptophyta</taxon>
        <taxon>Embryophyta</taxon>
        <taxon>Tracheophyta</taxon>
        <taxon>Spermatophyta</taxon>
        <taxon>Magnoliopsida</taxon>
        <taxon>Liliopsida</taxon>
        <taxon>Poales</taxon>
        <taxon>Poaceae</taxon>
        <taxon>PACMAD clade</taxon>
        <taxon>Arundinoideae</taxon>
        <taxon>Arundineae</taxon>
        <taxon>Arundo</taxon>
    </lineage>
</organism>
<reference evidence="1" key="2">
    <citation type="journal article" date="2015" name="Data Brief">
        <title>Shoot transcriptome of the giant reed, Arundo donax.</title>
        <authorList>
            <person name="Barrero R.A."/>
            <person name="Guerrero F.D."/>
            <person name="Moolhuijzen P."/>
            <person name="Goolsby J.A."/>
            <person name="Tidwell J."/>
            <person name="Bellgard S.E."/>
            <person name="Bellgard M.I."/>
        </authorList>
    </citation>
    <scope>NUCLEOTIDE SEQUENCE</scope>
    <source>
        <tissue evidence="1">Shoot tissue taken approximately 20 cm above the soil surface</tissue>
    </source>
</reference>